<dbReference type="GO" id="GO:0005634">
    <property type="term" value="C:nucleus"/>
    <property type="evidence" value="ECO:0007669"/>
    <property type="project" value="TreeGrafter"/>
</dbReference>
<dbReference type="GO" id="GO:0005829">
    <property type="term" value="C:cytosol"/>
    <property type="evidence" value="ECO:0007669"/>
    <property type="project" value="TreeGrafter"/>
</dbReference>
<gene>
    <name evidence="5" type="ORF">M0812_29246</name>
</gene>
<dbReference type="Gene3D" id="3.30.30.30">
    <property type="match status" value="1"/>
</dbReference>
<accession>A0AAV7YAL2</accession>
<organism evidence="5 6">
    <name type="scientific">Anaeramoeba flamelloides</name>
    <dbReference type="NCBI Taxonomy" id="1746091"/>
    <lineage>
        <taxon>Eukaryota</taxon>
        <taxon>Metamonada</taxon>
        <taxon>Anaeramoebidae</taxon>
        <taxon>Anaeramoeba</taxon>
    </lineage>
</organism>
<dbReference type="PRINTS" id="PR00301">
    <property type="entry name" value="HEATSHOCK70"/>
</dbReference>
<feature type="region of interest" description="Disordered" evidence="4">
    <location>
        <begin position="577"/>
        <end position="635"/>
    </location>
</feature>
<dbReference type="Pfam" id="PF00012">
    <property type="entry name" value="HSP70"/>
    <property type="match status" value="1"/>
</dbReference>
<dbReference type="Gene3D" id="1.20.1270.10">
    <property type="match status" value="1"/>
</dbReference>
<dbReference type="AlphaFoldDB" id="A0AAV7YAL2"/>
<evidence type="ECO:0000256" key="4">
    <source>
        <dbReference type="SAM" id="MobiDB-lite"/>
    </source>
</evidence>
<dbReference type="InterPro" id="IPR029047">
    <property type="entry name" value="HSP70_peptide-bd_sf"/>
</dbReference>
<dbReference type="Gene3D" id="2.60.34.10">
    <property type="entry name" value="Substrate Binding Domain Of DNAk, Chain A, domain 1"/>
    <property type="match status" value="1"/>
</dbReference>
<evidence type="ECO:0000256" key="1">
    <source>
        <dbReference type="ARBA" id="ARBA00022741"/>
    </source>
</evidence>
<feature type="compositionally biased region" description="Basic and acidic residues" evidence="4">
    <location>
        <begin position="577"/>
        <end position="589"/>
    </location>
</feature>
<feature type="region of interest" description="Disordered" evidence="4">
    <location>
        <begin position="870"/>
        <end position="924"/>
    </location>
</feature>
<keyword evidence="3" id="KW-0175">Coiled coil</keyword>
<evidence type="ECO:0000256" key="2">
    <source>
        <dbReference type="ARBA" id="ARBA00022840"/>
    </source>
</evidence>
<dbReference type="SUPFAM" id="SSF100934">
    <property type="entry name" value="Heat shock protein 70kD (HSP70), C-terminal subdomain"/>
    <property type="match status" value="1"/>
</dbReference>
<keyword evidence="2" id="KW-0067">ATP-binding</keyword>
<dbReference type="Gene3D" id="3.90.640.10">
    <property type="entry name" value="Actin, Chain A, domain 4"/>
    <property type="match status" value="1"/>
</dbReference>
<dbReference type="InterPro" id="IPR043129">
    <property type="entry name" value="ATPase_NBD"/>
</dbReference>
<proteinExistence type="predicted"/>
<evidence type="ECO:0000313" key="6">
    <source>
        <dbReference type="Proteomes" id="UP001146793"/>
    </source>
</evidence>
<name>A0AAV7YAL2_9EUKA</name>
<dbReference type="GO" id="GO:0005524">
    <property type="term" value="F:ATP binding"/>
    <property type="evidence" value="ECO:0007669"/>
    <property type="project" value="UniProtKB-KW"/>
</dbReference>
<comment type="caution">
    <text evidence="5">The sequence shown here is derived from an EMBL/GenBank/DDBJ whole genome shotgun (WGS) entry which is preliminary data.</text>
</comment>
<feature type="compositionally biased region" description="Basic and acidic residues" evidence="4">
    <location>
        <begin position="870"/>
        <end position="916"/>
    </location>
</feature>
<evidence type="ECO:0000313" key="5">
    <source>
        <dbReference type="EMBL" id="KAJ3424524.1"/>
    </source>
</evidence>
<dbReference type="GO" id="GO:0140662">
    <property type="term" value="F:ATP-dependent protein folding chaperone"/>
    <property type="evidence" value="ECO:0007669"/>
    <property type="project" value="InterPro"/>
</dbReference>
<dbReference type="SUPFAM" id="SSF53067">
    <property type="entry name" value="Actin-like ATPase domain"/>
    <property type="match status" value="2"/>
</dbReference>
<keyword evidence="1" id="KW-0547">Nucleotide-binding</keyword>
<dbReference type="EMBL" id="JANTQA010000072">
    <property type="protein sequence ID" value="KAJ3424524.1"/>
    <property type="molecule type" value="Genomic_DNA"/>
</dbReference>
<dbReference type="InterPro" id="IPR013126">
    <property type="entry name" value="Hsp_70_fam"/>
</dbReference>
<dbReference type="PANTHER" id="PTHR45639">
    <property type="entry name" value="HSC70CB, ISOFORM G-RELATED"/>
    <property type="match status" value="1"/>
</dbReference>
<reference evidence="5" key="1">
    <citation type="submission" date="2022-08" db="EMBL/GenBank/DDBJ databases">
        <title>Novel sulphate-reducing endosymbionts in the free-living metamonad Anaeramoeba.</title>
        <authorList>
            <person name="Jerlstrom-Hultqvist J."/>
            <person name="Cepicka I."/>
            <person name="Gallot-Lavallee L."/>
            <person name="Salas-Leiva D."/>
            <person name="Curtis B.A."/>
            <person name="Zahonova K."/>
            <person name="Pipaliya S."/>
            <person name="Dacks J."/>
            <person name="Roger A.J."/>
        </authorList>
    </citation>
    <scope>NUCLEOTIDE SEQUENCE</scope>
    <source>
        <strain evidence="5">Busselton2</strain>
    </source>
</reference>
<dbReference type="Proteomes" id="UP001146793">
    <property type="component" value="Unassembled WGS sequence"/>
</dbReference>
<protein>
    <submittedName>
        <fullName evidence="5">Hsc70cb isoform g-related</fullName>
    </submittedName>
</protein>
<feature type="coiled-coil region" evidence="3">
    <location>
        <begin position="420"/>
        <end position="447"/>
    </location>
</feature>
<evidence type="ECO:0000256" key="3">
    <source>
        <dbReference type="SAM" id="Coils"/>
    </source>
</evidence>
<dbReference type="InterPro" id="IPR029048">
    <property type="entry name" value="HSP70_C_sf"/>
</dbReference>
<dbReference type="FunFam" id="1.20.1270.10:FF:000002">
    <property type="entry name" value="Heat shock 70 kDa protein 4"/>
    <property type="match status" value="1"/>
</dbReference>
<sequence>MSLAGIDFGNTKGVVALARRRGIDVVNNEQSKRESDSYFSFNGKQRLYGYTAKAQEVQNYENTLTGMKSFLGLNYEDPQFQEILPKMGWKNFVALKNGEVGYSFDYGINKEGEKEKITLSSTQIGTQMFNYLKEVGHKNQSGNDCVLSYPAYYSDRRKHALRASAEVSGLRVLSMISESKAISLAWGFPKKDLPEKAEDASVVCFVDFGHSHITATVSSFTKKKIQILSEAHSTRVGGREIDWLYSSYLTNLIEEKFQIKISEIQRKKSLCRFFNAVTKTKVMLSSAPNVVPFSVDCLHNDRDIFLTLQRDVYELLITPMIDQAIEVVKRAIKLSNKDLSEISFMEIVGGSSRIPLFKSKLQEYYGKPLSMTLNATECVASGCAFQAAILSPLFQTKSITFKDSNIYPIFLCWKDLALPKSSKEEKEQEQEQEQENVEIELKSQEVTDISNYEPIEMNKSNSIILIKRNNILPTLKEIKFTKSGPFRIQAQYHNSELLSEKQPEFLDIPPSNQIIGVYDIKDFPVNTEKPTLIKVRFEIDNFGIFKLRSNENNTNNNKNQENENEKKILMGNEQKENINQKENEEKIAPENENEQEVETEKKQNNENETQKIEEEEKKQKQPEEKQNQPEEPQYKTKIKKVEKLYKLKTNIIDFSIPSSVMQELKSIEYEIKVQNKIILEKLNMKNSLESYIYDLRNSLLTNWKPFASEETIKEIMVDLDKMEDWIYGDGFDVSKEEYEKHLNILKEKGNPIQYRFEESPKRINIFEIIDTQIKFCLENLKKDEFNHLDEEEIIKIENNCKKMKEWTAKKQEQQKKKELYEDVAISSEELHNKFKHFFHSCQVIFNKPRPIPKPKPQPMPKIKTDLEQNKVNEDQINQKKIHQDNNENDLNKGDKINIEKKIEIENENEVKDHNDDLNSNDLEF</sequence>
<feature type="compositionally biased region" description="Basic and acidic residues" evidence="4">
    <location>
        <begin position="598"/>
        <end position="635"/>
    </location>
</feature>
<dbReference type="PANTHER" id="PTHR45639:SF4">
    <property type="entry name" value="HSC70CB, ISOFORM G"/>
    <property type="match status" value="1"/>
</dbReference>
<dbReference type="SUPFAM" id="SSF100920">
    <property type="entry name" value="Heat shock protein 70kD (HSP70), peptide-binding domain"/>
    <property type="match status" value="1"/>
</dbReference>
<dbReference type="Gene3D" id="3.30.420.40">
    <property type="match status" value="2"/>
</dbReference>